<dbReference type="GeneID" id="19953785"/>
<feature type="region of interest" description="Disordered" evidence="1">
    <location>
        <begin position="66"/>
        <end position="112"/>
    </location>
</feature>
<feature type="compositionally biased region" description="Basic and acidic residues" evidence="1">
    <location>
        <begin position="409"/>
        <end position="427"/>
    </location>
</feature>
<dbReference type="EMBL" id="JH767186">
    <property type="protein sequence ID" value="EQC29184.1"/>
    <property type="molecule type" value="Genomic_DNA"/>
</dbReference>
<feature type="region of interest" description="Disordered" evidence="1">
    <location>
        <begin position="386"/>
        <end position="462"/>
    </location>
</feature>
<evidence type="ECO:0000313" key="3">
    <source>
        <dbReference type="Proteomes" id="UP000030762"/>
    </source>
</evidence>
<feature type="compositionally biased region" description="Pro residues" evidence="1">
    <location>
        <begin position="255"/>
        <end position="267"/>
    </location>
</feature>
<feature type="region of interest" description="Disordered" evidence="1">
    <location>
        <begin position="180"/>
        <end position="270"/>
    </location>
</feature>
<feature type="compositionally biased region" description="Low complexity" evidence="1">
    <location>
        <begin position="389"/>
        <end position="403"/>
    </location>
</feature>
<sequence>MDIVGKIGAYFANHEAQMRLVMQHARDRTRAIATPELDDDDDPIDRASRLLDKCLDSFEASVVAPLSARSPRPSPRHARPLSPPVPEVKPATTPRKPKRLKRKKPRAPSAVKAAEAAKAAELAAIKQKLVDDAISVTKERARKIQMDKELRLKAEAALAAEQQSRREAQLQQIESIRKQAFRPVPAPASPNQVPSPRQPVPPRVLTDAWSERVPPRRHTILGLRKSAKHTTPSPAMANKHSRSASFSHLAASMPHSPPSEPIRPTTPSPRIDPMTKFGPIQENVSSTPFLDRIEHLEQYRAQRASEAAIEAQHRADVAAAQAAQQRRMDLACDAKVQQNLDLDRHRQLLEAQKTALEASLQALHTESSQLRSERHKIAMERRVARRAAVKSNNSDDASASSSDLQGWVQDEKDRANQAAKARAEAKRRVQMRRAAPANIGPETVDDATASSTPRHWHVSPLPQPRWDAAFFGYSSGSDTD</sequence>
<dbReference type="Proteomes" id="UP000030762">
    <property type="component" value="Unassembled WGS sequence"/>
</dbReference>
<gene>
    <name evidence="2" type="ORF">SDRG_13058</name>
</gene>
<dbReference type="VEuPathDB" id="FungiDB:SDRG_13058"/>
<feature type="compositionally biased region" description="Basic residues" evidence="1">
    <location>
        <begin position="95"/>
        <end position="106"/>
    </location>
</feature>
<keyword evidence="3" id="KW-1185">Reference proteome</keyword>
<dbReference type="OrthoDB" id="79011at2759"/>
<evidence type="ECO:0000313" key="2">
    <source>
        <dbReference type="EMBL" id="EQC29184.1"/>
    </source>
</evidence>
<protein>
    <submittedName>
        <fullName evidence="2">Uncharacterized protein</fullName>
    </submittedName>
</protein>
<reference evidence="2 3" key="1">
    <citation type="submission" date="2012-04" db="EMBL/GenBank/DDBJ databases">
        <title>The Genome Sequence of Saprolegnia declina VS20.</title>
        <authorList>
            <consortium name="The Broad Institute Genome Sequencing Platform"/>
            <person name="Russ C."/>
            <person name="Nusbaum C."/>
            <person name="Tyler B."/>
            <person name="van West P."/>
            <person name="Dieguez-Uribeondo J."/>
            <person name="de Bruijn I."/>
            <person name="Tripathy S."/>
            <person name="Jiang R."/>
            <person name="Young S.K."/>
            <person name="Zeng Q."/>
            <person name="Gargeya S."/>
            <person name="Fitzgerald M."/>
            <person name="Haas B."/>
            <person name="Abouelleil A."/>
            <person name="Alvarado L."/>
            <person name="Arachchi H.M."/>
            <person name="Berlin A."/>
            <person name="Chapman S.B."/>
            <person name="Goldberg J."/>
            <person name="Griggs A."/>
            <person name="Gujja S."/>
            <person name="Hansen M."/>
            <person name="Howarth C."/>
            <person name="Imamovic A."/>
            <person name="Larimer J."/>
            <person name="McCowen C."/>
            <person name="Montmayeur A."/>
            <person name="Murphy C."/>
            <person name="Neiman D."/>
            <person name="Pearson M."/>
            <person name="Priest M."/>
            <person name="Roberts A."/>
            <person name="Saif S."/>
            <person name="Shea T."/>
            <person name="Sisk P."/>
            <person name="Sykes S."/>
            <person name="Wortman J."/>
            <person name="Nusbaum C."/>
            <person name="Birren B."/>
        </authorList>
    </citation>
    <scope>NUCLEOTIDE SEQUENCE [LARGE SCALE GENOMIC DNA]</scope>
    <source>
        <strain evidence="2 3">VS20</strain>
    </source>
</reference>
<evidence type="ECO:0000256" key="1">
    <source>
        <dbReference type="SAM" id="MobiDB-lite"/>
    </source>
</evidence>
<dbReference type="RefSeq" id="XP_008617362.1">
    <property type="nucleotide sequence ID" value="XM_008619140.1"/>
</dbReference>
<organism evidence="2 3">
    <name type="scientific">Saprolegnia diclina (strain VS20)</name>
    <dbReference type="NCBI Taxonomy" id="1156394"/>
    <lineage>
        <taxon>Eukaryota</taxon>
        <taxon>Sar</taxon>
        <taxon>Stramenopiles</taxon>
        <taxon>Oomycota</taxon>
        <taxon>Saprolegniomycetes</taxon>
        <taxon>Saprolegniales</taxon>
        <taxon>Saprolegniaceae</taxon>
        <taxon>Saprolegnia</taxon>
    </lineage>
</organism>
<name>T0PUI8_SAPDV</name>
<dbReference type="InParanoid" id="T0PUI8"/>
<dbReference type="OMA" id="PCHARPL"/>
<proteinExistence type="predicted"/>
<accession>T0PUI8</accession>
<dbReference type="AlphaFoldDB" id="T0PUI8"/>